<reference evidence="3 5" key="1">
    <citation type="submission" date="2023-05" db="EMBL/GenBank/DDBJ databases">
        <title>Metabolic capabilities are highly conserved among human nasal-associated Corynebacterium species in pangenomic analyses.</title>
        <authorList>
            <person name="Tran T.H."/>
            <person name="Roberts A.Q."/>
            <person name="Escapa I.F."/>
            <person name="Gao W."/>
            <person name="Conlan S."/>
            <person name="Kong H."/>
            <person name="Segre J.A."/>
            <person name="Kelly M.S."/>
            <person name="Lemon K.P."/>
        </authorList>
    </citation>
    <scope>NUCLEOTIDE SEQUENCE</scope>
    <source>
        <strain evidence="3">KPL2654</strain>
        <strain evidence="2 5">KPL2811</strain>
    </source>
</reference>
<dbReference type="EMBL" id="JASNVP010000003">
    <property type="protein sequence ID" value="MDK4325694.1"/>
    <property type="molecule type" value="Genomic_DNA"/>
</dbReference>
<evidence type="ECO:0000256" key="1">
    <source>
        <dbReference type="SAM" id="Phobius"/>
    </source>
</evidence>
<dbReference type="AlphaFoldDB" id="A0AAP4BSN7"/>
<evidence type="ECO:0000313" key="5">
    <source>
        <dbReference type="Proteomes" id="UP001243856"/>
    </source>
</evidence>
<dbReference type="GeneID" id="64189297"/>
<proteinExistence type="predicted"/>
<keyword evidence="1" id="KW-0812">Transmembrane</keyword>
<dbReference type="RefSeq" id="WP_018120068.1">
    <property type="nucleotide sequence ID" value="NZ_CABIYR010000003.1"/>
</dbReference>
<comment type="caution">
    <text evidence="3">The sequence shown here is derived from an EMBL/GenBank/DDBJ whole genome shotgun (WGS) entry which is preliminary data.</text>
</comment>
<keyword evidence="1" id="KW-1133">Transmembrane helix</keyword>
<keyword evidence="1" id="KW-0472">Membrane</keyword>
<dbReference type="Proteomes" id="UP001226160">
    <property type="component" value="Unassembled WGS sequence"/>
</dbReference>
<keyword evidence="5" id="KW-1185">Reference proteome</keyword>
<evidence type="ECO:0000313" key="2">
    <source>
        <dbReference type="EMBL" id="MDK4300429.1"/>
    </source>
</evidence>
<organism evidence="3 4">
    <name type="scientific">Corynebacterium propinquum</name>
    <dbReference type="NCBI Taxonomy" id="43769"/>
    <lineage>
        <taxon>Bacteria</taxon>
        <taxon>Bacillati</taxon>
        <taxon>Actinomycetota</taxon>
        <taxon>Actinomycetes</taxon>
        <taxon>Mycobacteriales</taxon>
        <taxon>Corynebacteriaceae</taxon>
        <taxon>Corynebacterium</taxon>
    </lineage>
</organism>
<dbReference type="Proteomes" id="UP001243856">
    <property type="component" value="Unassembled WGS sequence"/>
</dbReference>
<evidence type="ECO:0008006" key="6">
    <source>
        <dbReference type="Google" id="ProtNLM"/>
    </source>
</evidence>
<gene>
    <name evidence="2" type="ORF">QPX45_04055</name>
    <name evidence="3" type="ORF">QPX54_04080</name>
</gene>
<protein>
    <recommendedName>
        <fullName evidence="6">Cardiolipin synthase N-terminal domain-containing protein</fullName>
    </recommendedName>
</protein>
<evidence type="ECO:0000313" key="4">
    <source>
        <dbReference type="Proteomes" id="UP001226160"/>
    </source>
</evidence>
<accession>A0AAP4BSN7</accession>
<feature type="transmembrane region" description="Helical" evidence="1">
    <location>
        <begin position="37"/>
        <end position="57"/>
    </location>
</feature>
<dbReference type="EMBL" id="JASNVK010000005">
    <property type="protein sequence ID" value="MDK4300429.1"/>
    <property type="molecule type" value="Genomic_DNA"/>
</dbReference>
<evidence type="ECO:0000313" key="3">
    <source>
        <dbReference type="EMBL" id="MDK4325694.1"/>
    </source>
</evidence>
<sequence>MGNKEKLQKFWARYLELSDELGEAKDWNSLSPQAKRLVLGLVGYVVFEKAFTWHHVYHTPEKRLRGNRKVWFVVTWLADVVGPLAFFLFGRKPKEKKRKPKN</sequence>
<name>A0AAP4BSN7_9CORY</name>
<feature type="transmembrane region" description="Helical" evidence="1">
    <location>
        <begin position="69"/>
        <end position="89"/>
    </location>
</feature>